<dbReference type="Proteomes" id="UP000596427">
    <property type="component" value="Chromosome"/>
</dbReference>
<evidence type="ECO:0000256" key="2">
    <source>
        <dbReference type="ARBA" id="ARBA00022723"/>
    </source>
</evidence>
<name>A0A974SHZ5_9HYPH</name>
<keyword evidence="3" id="KW-0456">Lyase</keyword>
<dbReference type="PANTHER" id="PTHR30502">
    <property type="entry name" value="2-KETO-3-DEOXY-L-RHAMNONATE ALDOLASE"/>
    <property type="match status" value="1"/>
</dbReference>
<dbReference type="RefSeq" id="WP_203192515.1">
    <property type="nucleotide sequence ID" value="NZ_CP063362.1"/>
</dbReference>
<dbReference type="EMBL" id="CP063362">
    <property type="protein sequence ID" value="QRG05649.1"/>
    <property type="molecule type" value="Genomic_DNA"/>
</dbReference>
<dbReference type="Pfam" id="PF03328">
    <property type="entry name" value="HpcH_HpaI"/>
    <property type="match status" value="1"/>
</dbReference>
<dbReference type="InterPro" id="IPR050251">
    <property type="entry name" value="HpcH-HpaI_aldolase"/>
</dbReference>
<evidence type="ECO:0000313" key="5">
    <source>
        <dbReference type="EMBL" id="QRG05649.1"/>
    </source>
</evidence>
<evidence type="ECO:0000259" key="4">
    <source>
        <dbReference type="Pfam" id="PF03328"/>
    </source>
</evidence>
<dbReference type="PANTHER" id="PTHR30502:SF0">
    <property type="entry name" value="PHOSPHOENOLPYRUVATE CARBOXYLASE FAMILY PROTEIN"/>
    <property type="match status" value="1"/>
</dbReference>
<dbReference type="AlphaFoldDB" id="A0A974SHZ5"/>
<dbReference type="GO" id="GO:0046872">
    <property type="term" value="F:metal ion binding"/>
    <property type="evidence" value="ECO:0007669"/>
    <property type="project" value="UniProtKB-KW"/>
</dbReference>
<dbReference type="InterPro" id="IPR005000">
    <property type="entry name" value="Aldolase/citrate-lyase_domain"/>
</dbReference>
<evidence type="ECO:0000256" key="1">
    <source>
        <dbReference type="ARBA" id="ARBA00005568"/>
    </source>
</evidence>
<evidence type="ECO:0000313" key="6">
    <source>
        <dbReference type="Proteomes" id="UP000596427"/>
    </source>
</evidence>
<gene>
    <name evidence="5" type="ORF">EZH22_21740</name>
</gene>
<evidence type="ECO:0000256" key="3">
    <source>
        <dbReference type="ARBA" id="ARBA00023239"/>
    </source>
</evidence>
<dbReference type="InterPro" id="IPR015813">
    <property type="entry name" value="Pyrv/PenolPyrv_kinase-like_dom"/>
</dbReference>
<accession>A0A974SHZ5</accession>
<sequence length="247" mass="25071">MPRFGLAACVFRSVEVVSVARTAGFDLLVADMEHSALAIGDVTALCLAGRMGGFPVEVRVGGPDHPDLARVLDCGATGVIVSHVDSAAQARRIAERTRFAPAGNRSVPSPLAIFGFRAVDPQTLMAGCEAEVRVTAMIESAEGLADAEAIAAVPGIDALMVGANDLAVSLGHPGDVGHERVRDAFARIATAAAAASKEFSVIGVPESLLPSHAFALGAKTVIATNDINLLVDGGTALVAALAARAAS</sequence>
<dbReference type="InterPro" id="IPR040442">
    <property type="entry name" value="Pyrv_kinase-like_dom_sf"/>
</dbReference>
<reference evidence="5 6" key="1">
    <citation type="submission" date="2020-10" db="EMBL/GenBank/DDBJ databases">
        <title>Degradation of 1,4-Dioxane by Xanthobacter sp. YN2, via a Novel Group-2 Soluble Di-Iron Monooxygenase.</title>
        <authorList>
            <person name="Ma F."/>
            <person name="Wang Y."/>
            <person name="Yang J."/>
            <person name="Guo H."/>
            <person name="Su D."/>
            <person name="Yu L."/>
        </authorList>
    </citation>
    <scope>NUCLEOTIDE SEQUENCE [LARGE SCALE GENOMIC DNA]</scope>
    <source>
        <strain evidence="5 6">YN2</strain>
    </source>
</reference>
<dbReference type="GO" id="GO:0005737">
    <property type="term" value="C:cytoplasm"/>
    <property type="evidence" value="ECO:0007669"/>
    <property type="project" value="TreeGrafter"/>
</dbReference>
<dbReference type="KEGG" id="xdi:EZH22_21740"/>
<dbReference type="GO" id="GO:0016832">
    <property type="term" value="F:aldehyde-lyase activity"/>
    <property type="evidence" value="ECO:0007669"/>
    <property type="project" value="TreeGrafter"/>
</dbReference>
<feature type="domain" description="HpcH/HpaI aldolase/citrate lyase" evidence="4">
    <location>
        <begin position="16"/>
        <end position="196"/>
    </location>
</feature>
<dbReference type="SUPFAM" id="SSF51621">
    <property type="entry name" value="Phosphoenolpyruvate/pyruvate domain"/>
    <property type="match status" value="1"/>
</dbReference>
<dbReference type="Gene3D" id="3.20.20.60">
    <property type="entry name" value="Phosphoenolpyruvate-binding domains"/>
    <property type="match status" value="1"/>
</dbReference>
<keyword evidence="6" id="KW-1185">Reference proteome</keyword>
<organism evidence="5 6">
    <name type="scientific">Xanthobacter dioxanivorans</name>
    <dbReference type="NCBI Taxonomy" id="2528964"/>
    <lineage>
        <taxon>Bacteria</taxon>
        <taxon>Pseudomonadati</taxon>
        <taxon>Pseudomonadota</taxon>
        <taxon>Alphaproteobacteria</taxon>
        <taxon>Hyphomicrobiales</taxon>
        <taxon>Xanthobacteraceae</taxon>
        <taxon>Xanthobacter</taxon>
    </lineage>
</organism>
<keyword evidence="2" id="KW-0479">Metal-binding</keyword>
<protein>
    <submittedName>
        <fullName evidence="5">Aldolase</fullName>
    </submittedName>
</protein>
<comment type="similarity">
    <text evidence="1">Belongs to the HpcH/HpaI aldolase family.</text>
</comment>
<proteinExistence type="inferred from homology"/>